<dbReference type="EMBL" id="LR134363">
    <property type="protein sequence ID" value="VEG73911.1"/>
    <property type="molecule type" value="Genomic_DNA"/>
</dbReference>
<dbReference type="Proteomes" id="UP000276899">
    <property type="component" value="Chromosome"/>
</dbReference>
<dbReference type="AlphaFoldDB" id="A0A448KAF1"/>
<organism evidence="1 2">
    <name type="scientific">Actinomyces slackii</name>
    <dbReference type="NCBI Taxonomy" id="52774"/>
    <lineage>
        <taxon>Bacteria</taxon>
        <taxon>Bacillati</taxon>
        <taxon>Actinomycetota</taxon>
        <taxon>Actinomycetes</taxon>
        <taxon>Actinomycetales</taxon>
        <taxon>Actinomycetaceae</taxon>
        <taxon>Actinomyces</taxon>
    </lineage>
</organism>
<sequence>MKLISFFSKFDDCFTGREPVWRAGLIAGVLICLSISSCAAVSPNSTASNSSPTPLEGNNLCDVVSSETVMNALKFPVHRYGYAHWGNSGSSDRWLCNLTSLNDRGLDEGRISIEYTANDTWKTIAGRVWSPLNTSAPGDETLKVESVALPGHEGQGWIIGRAEKAEDYGTFVWHYPSGYYLVIWVAYGDIPAPASTSQGLQDLAVTIVDKIPPIAAGPDIPYTVYPENKTTAAVDN</sequence>
<reference evidence="1 2" key="1">
    <citation type="submission" date="2018-12" db="EMBL/GenBank/DDBJ databases">
        <authorList>
            <consortium name="Pathogen Informatics"/>
        </authorList>
    </citation>
    <scope>NUCLEOTIDE SEQUENCE [LARGE SCALE GENOMIC DNA]</scope>
    <source>
        <strain evidence="1 2">NCTC11923</strain>
    </source>
</reference>
<dbReference type="KEGG" id="asla:NCTC11923_00525"/>
<dbReference type="STRING" id="1278298.GCA_000428685_00048"/>
<gene>
    <name evidence="1" type="ORF">NCTC11923_00525</name>
</gene>
<accession>A0A448KAF1</accession>
<proteinExistence type="predicted"/>
<protein>
    <submittedName>
        <fullName evidence="1">Uncharacterized protein</fullName>
    </submittedName>
</protein>
<name>A0A448KAF1_9ACTO</name>
<keyword evidence="2" id="KW-1185">Reference proteome</keyword>
<evidence type="ECO:0000313" key="1">
    <source>
        <dbReference type="EMBL" id="VEG73911.1"/>
    </source>
</evidence>
<evidence type="ECO:0000313" key="2">
    <source>
        <dbReference type="Proteomes" id="UP000276899"/>
    </source>
</evidence>